<sequence length="367" mass="41201">MQAKLDPRPAEKPTGKLDDALRKRRERGRRSQAGFRQRQAEANKAVRDQNARLKTAIEKLLSTTRDDDRPEVLEAISGVADAAGIGTAEPSKETQPVEILSKHTKEDSSRRFSSRNTDDDGEFLNIDYRTRDFTAKPSDAAPFQPHLSIHSSSPPARLNCGIWVDHLHYMKVSLPPEDIIPYLGARANTFAGILFWSLMDHSQNKCPRGHNDPRAVIRRGLSHSSITQSWTMQFVFAMIEARLEYRTTGSISSKYASAADADLPAVICDQIKREYQSRGADPDRWLSSVGIEDRVRGMVGDDSFAMLEEAARGGGDDRLRCELQSVICKLHEHCICFGDGPRWHVDFVDRVFLDLIYAVFRFASQAA</sequence>
<comment type="caution">
    <text evidence="1">The sequence shown here is derived from an EMBL/GenBank/DDBJ whole genome shotgun (WGS) entry which is preliminary data.</text>
</comment>
<name>A0ACC0UTC3_9HYPO</name>
<organism evidence="1 2">
    <name type="scientific">Trichothecium roseum</name>
    <dbReference type="NCBI Taxonomy" id="47278"/>
    <lineage>
        <taxon>Eukaryota</taxon>
        <taxon>Fungi</taxon>
        <taxon>Dikarya</taxon>
        <taxon>Ascomycota</taxon>
        <taxon>Pezizomycotina</taxon>
        <taxon>Sordariomycetes</taxon>
        <taxon>Hypocreomycetidae</taxon>
        <taxon>Hypocreales</taxon>
        <taxon>Hypocreales incertae sedis</taxon>
        <taxon>Trichothecium</taxon>
    </lineage>
</organism>
<dbReference type="Proteomes" id="UP001163324">
    <property type="component" value="Chromosome 8"/>
</dbReference>
<proteinExistence type="predicted"/>
<gene>
    <name evidence="1" type="ORF">N3K66_007794</name>
</gene>
<evidence type="ECO:0000313" key="2">
    <source>
        <dbReference type="Proteomes" id="UP001163324"/>
    </source>
</evidence>
<evidence type="ECO:0000313" key="1">
    <source>
        <dbReference type="EMBL" id="KAI9896772.1"/>
    </source>
</evidence>
<keyword evidence="2" id="KW-1185">Reference proteome</keyword>
<accession>A0ACC0UTC3</accession>
<reference evidence="1" key="1">
    <citation type="submission" date="2022-10" db="EMBL/GenBank/DDBJ databases">
        <title>Complete Genome of Trichothecium roseum strain YXFP-22015, a Plant Pathogen Isolated from Citrus.</title>
        <authorList>
            <person name="Wang Y."/>
            <person name="Zhu L."/>
        </authorList>
    </citation>
    <scope>NUCLEOTIDE SEQUENCE</scope>
    <source>
        <strain evidence="1">YXFP-22015</strain>
    </source>
</reference>
<protein>
    <submittedName>
        <fullName evidence="1">Uncharacterized protein</fullName>
    </submittedName>
</protein>
<dbReference type="EMBL" id="CM047947">
    <property type="protein sequence ID" value="KAI9896772.1"/>
    <property type="molecule type" value="Genomic_DNA"/>
</dbReference>